<feature type="binding site" evidence="13">
    <location>
        <begin position="14"/>
        <end position="21"/>
    </location>
    <ligand>
        <name>ATP</name>
        <dbReference type="ChEBI" id="CHEBI:30616"/>
    </ligand>
</feature>
<evidence type="ECO:0000256" key="11">
    <source>
        <dbReference type="ARBA" id="ARBA00030128"/>
    </source>
</evidence>
<dbReference type="RefSeq" id="WP_105356279.1">
    <property type="nucleotide sequence ID" value="NZ_PUIA01000057.1"/>
</dbReference>
<evidence type="ECO:0000313" key="15">
    <source>
        <dbReference type="EMBL" id="PQO27485.1"/>
    </source>
</evidence>
<dbReference type="EMBL" id="PUIA01000057">
    <property type="protein sequence ID" value="PQO27485.1"/>
    <property type="molecule type" value="Genomic_DNA"/>
</dbReference>
<comment type="catalytic activity">
    <reaction evidence="12 13">
        <text>GMP + ATP = GDP + ADP</text>
        <dbReference type="Rhea" id="RHEA:20780"/>
        <dbReference type="ChEBI" id="CHEBI:30616"/>
        <dbReference type="ChEBI" id="CHEBI:58115"/>
        <dbReference type="ChEBI" id="CHEBI:58189"/>
        <dbReference type="ChEBI" id="CHEBI:456216"/>
        <dbReference type="EC" id="2.7.4.8"/>
    </reaction>
</comment>
<comment type="similarity">
    <text evidence="3 13">Belongs to the guanylate kinase family.</text>
</comment>
<name>A0A2S8F5P6_9BACT</name>
<accession>A0A2S8F5P6</accession>
<dbReference type="HAMAP" id="MF_00328">
    <property type="entry name" value="Guanylate_kinase"/>
    <property type="match status" value="1"/>
</dbReference>
<evidence type="ECO:0000256" key="2">
    <source>
        <dbReference type="ARBA" id="ARBA00004496"/>
    </source>
</evidence>
<comment type="subcellular location">
    <subcellularLocation>
        <location evidence="2 13">Cytoplasm</location>
    </subcellularLocation>
</comment>
<evidence type="ECO:0000256" key="12">
    <source>
        <dbReference type="ARBA" id="ARBA00048594"/>
    </source>
</evidence>
<keyword evidence="9 13" id="KW-0418">Kinase</keyword>
<evidence type="ECO:0000256" key="9">
    <source>
        <dbReference type="ARBA" id="ARBA00022777"/>
    </source>
</evidence>
<dbReference type="AlphaFoldDB" id="A0A2S8F5P6"/>
<reference evidence="15 16" key="1">
    <citation type="submission" date="2018-02" db="EMBL/GenBank/DDBJ databases">
        <title>Comparative genomes isolates from brazilian mangrove.</title>
        <authorList>
            <person name="Araujo J.E."/>
            <person name="Taketani R.G."/>
            <person name="Silva M.C.P."/>
            <person name="Loureco M.V."/>
            <person name="Andreote F.D."/>
        </authorList>
    </citation>
    <scope>NUCLEOTIDE SEQUENCE [LARGE SCALE GENOMIC DNA]</scope>
    <source>
        <strain evidence="15 16">HEX-2 MGV</strain>
    </source>
</reference>
<feature type="domain" description="Guanylate kinase-like" evidence="14">
    <location>
        <begin position="7"/>
        <end position="190"/>
    </location>
</feature>
<evidence type="ECO:0000313" key="16">
    <source>
        <dbReference type="Proteomes" id="UP000240009"/>
    </source>
</evidence>
<protein>
    <recommendedName>
        <fullName evidence="5 13">Guanylate kinase</fullName>
        <ecNumber evidence="4 13">2.7.4.8</ecNumber>
    </recommendedName>
    <alternativeName>
        <fullName evidence="11 13">GMP kinase</fullName>
    </alternativeName>
</protein>
<dbReference type="PROSITE" id="PS50052">
    <property type="entry name" value="GUANYLATE_KINASE_2"/>
    <property type="match status" value="1"/>
</dbReference>
<comment type="caution">
    <text evidence="15">The sequence shown here is derived from an EMBL/GenBank/DDBJ whole genome shotgun (WGS) entry which is preliminary data.</text>
</comment>
<evidence type="ECO:0000256" key="7">
    <source>
        <dbReference type="ARBA" id="ARBA00022679"/>
    </source>
</evidence>
<dbReference type="GO" id="GO:0005829">
    <property type="term" value="C:cytosol"/>
    <property type="evidence" value="ECO:0007669"/>
    <property type="project" value="TreeGrafter"/>
</dbReference>
<gene>
    <name evidence="13" type="primary">gmk</name>
    <name evidence="15" type="ORF">C5Y96_18290</name>
</gene>
<keyword evidence="6 13" id="KW-0963">Cytoplasm</keyword>
<keyword evidence="10 13" id="KW-0067">ATP-binding</keyword>
<sequence>MTGSTPGNLVILSGPSGVGKSTVVRKLLALGQPPIELSISATTREPRAGEQNGIDYHFLPKEDFQQRIDADEFLEYVEVFRKGHLYGTLRSEVEARLNQGVSVLLEIDVEGAAKVAQKYPEAVTIFLSPESAEELERRLRDRGTETEEAIQRRLETAKKEMEASAWYRYHVTNRLGAADQTAAQLADIIRQEKEEQCSKN</sequence>
<organism evidence="15 16">
    <name type="scientific">Blastopirellula marina</name>
    <dbReference type="NCBI Taxonomy" id="124"/>
    <lineage>
        <taxon>Bacteria</taxon>
        <taxon>Pseudomonadati</taxon>
        <taxon>Planctomycetota</taxon>
        <taxon>Planctomycetia</taxon>
        <taxon>Pirellulales</taxon>
        <taxon>Pirellulaceae</taxon>
        <taxon>Blastopirellula</taxon>
    </lineage>
</organism>
<dbReference type="GO" id="GO:0004385">
    <property type="term" value="F:GMP kinase activity"/>
    <property type="evidence" value="ECO:0007669"/>
    <property type="project" value="UniProtKB-UniRule"/>
</dbReference>
<dbReference type="InterPro" id="IPR020590">
    <property type="entry name" value="Guanylate_kinase_CS"/>
</dbReference>
<proteinExistence type="inferred from homology"/>
<keyword evidence="8 13" id="KW-0547">Nucleotide-binding</keyword>
<dbReference type="Gene3D" id="3.30.63.10">
    <property type="entry name" value="Guanylate Kinase phosphate binding domain"/>
    <property type="match status" value="1"/>
</dbReference>
<evidence type="ECO:0000256" key="1">
    <source>
        <dbReference type="ARBA" id="ARBA00003531"/>
    </source>
</evidence>
<evidence type="ECO:0000256" key="13">
    <source>
        <dbReference type="HAMAP-Rule" id="MF_00328"/>
    </source>
</evidence>
<evidence type="ECO:0000256" key="3">
    <source>
        <dbReference type="ARBA" id="ARBA00005790"/>
    </source>
</evidence>
<comment type="function">
    <text evidence="1 13">Essential for recycling GMP and indirectly, cGMP.</text>
</comment>
<dbReference type="EC" id="2.7.4.8" evidence="4 13"/>
<dbReference type="InterPro" id="IPR017665">
    <property type="entry name" value="Guanylate_kinase"/>
</dbReference>
<evidence type="ECO:0000256" key="8">
    <source>
        <dbReference type="ARBA" id="ARBA00022741"/>
    </source>
</evidence>
<dbReference type="InterPro" id="IPR027417">
    <property type="entry name" value="P-loop_NTPase"/>
</dbReference>
<evidence type="ECO:0000256" key="5">
    <source>
        <dbReference type="ARBA" id="ARBA00016296"/>
    </source>
</evidence>
<keyword evidence="7 13" id="KW-0808">Transferase</keyword>
<dbReference type="PROSITE" id="PS00856">
    <property type="entry name" value="GUANYLATE_KINASE_1"/>
    <property type="match status" value="1"/>
</dbReference>
<dbReference type="SMART" id="SM00072">
    <property type="entry name" value="GuKc"/>
    <property type="match status" value="1"/>
</dbReference>
<evidence type="ECO:0000256" key="10">
    <source>
        <dbReference type="ARBA" id="ARBA00022840"/>
    </source>
</evidence>
<dbReference type="GO" id="GO:0005524">
    <property type="term" value="F:ATP binding"/>
    <property type="evidence" value="ECO:0007669"/>
    <property type="project" value="UniProtKB-UniRule"/>
</dbReference>
<dbReference type="FunFam" id="3.30.63.10:FF:000005">
    <property type="entry name" value="Guanylate kinase"/>
    <property type="match status" value="1"/>
</dbReference>
<dbReference type="PANTHER" id="PTHR23117:SF13">
    <property type="entry name" value="GUANYLATE KINASE"/>
    <property type="match status" value="1"/>
</dbReference>
<dbReference type="CDD" id="cd00071">
    <property type="entry name" value="GMPK"/>
    <property type="match status" value="1"/>
</dbReference>
<dbReference type="InterPro" id="IPR008145">
    <property type="entry name" value="GK/Ca_channel_bsu"/>
</dbReference>
<evidence type="ECO:0000259" key="14">
    <source>
        <dbReference type="PROSITE" id="PS50052"/>
    </source>
</evidence>
<dbReference type="InterPro" id="IPR008144">
    <property type="entry name" value="Guanylate_kin-like_dom"/>
</dbReference>
<dbReference type="Proteomes" id="UP000240009">
    <property type="component" value="Unassembled WGS sequence"/>
</dbReference>
<dbReference type="Gene3D" id="3.40.50.300">
    <property type="entry name" value="P-loop containing nucleotide triphosphate hydrolases"/>
    <property type="match status" value="1"/>
</dbReference>
<dbReference type="NCBIfam" id="TIGR03263">
    <property type="entry name" value="guanyl_kin"/>
    <property type="match status" value="1"/>
</dbReference>
<dbReference type="SUPFAM" id="SSF52540">
    <property type="entry name" value="P-loop containing nucleoside triphosphate hydrolases"/>
    <property type="match status" value="1"/>
</dbReference>
<evidence type="ECO:0000256" key="4">
    <source>
        <dbReference type="ARBA" id="ARBA00012961"/>
    </source>
</evidence>
<dbReference type="OrthoDB" id="9808150at2"/>
<dbReference type="PANTHER" id="PTHR23117">
    <property type="entry name" value="GUANYLATE KINASE-RELATED"/>
    <property type="match status" value="1"/>
</dbReference>
<dbReference type="Pfam" id="PF00625">
    <property type="entry name" value="Guanylate_kin"/>
    <property type="match status" value="1"/>
</dbReference>
<evidence type="ECO:0000256" key="6">
    <source>
        <dbReference type="ARBA" id="ARBA00022490"/>
    </source>
</evidence>